<gene>
    <name evidence="8" type="ORF">ACFOZ9_05575</name>
</gene>
<dbReference type="SMART" id="SM00387">
    <property type="entry name" value="HATPase_c"/>
    <property type="match status" value="1"/>
</dbReference>
<dbReference type="InterPro" id="IPR003018">
    <property type="entry name" value="GAF"/>
</dbReference>
<dbReference type="EMBL" id="JBHSEH010000005">
    <property type="protein sequence ID" value="MFC4425674.1"/>
    <property type="molecule type" value="Genomic_DNA"/>
</dbReference>
<keyword evidence="5" id="KW-0472">Membrane</keyword>
<dbReference type="Gene3D" id="3.30.450.40">
    <property type="match status" value="2"/>
</dbReference>
<evidence type="ECO:0000256" key="2">
    <source>
        <dbReference type="ARBA" id="ARBA00012438"/>
    </source>
</evidence>
<accession>A0ABV8XJA3</accession>
<keyword evidence="4" id="KW-0418">Kinase</keyword>
<proteinExistence type="predicted"/>
<dbReference type="SMART" id="SM00065">
    <property type="entry name" value="GAF"/>
    <property type="match status" value="2"/>
</dbReference>
<dbReference type="InterPro" id="IPR035965">
    <property type="entry name" value="PAS-like_dom_sf"/>
</dbReference>
<dbReference type="Gene3D" id="3.30.565.10">
    <property type="entry name" value="Histidine kinase-like ATPase, C-terminal domain"/>
    <property type="match status" value="1"/>
</dbReference>
<dbReference type="Pfam" id="PF13185">
    <property type="entry name" value="GAF_2"/>
    <property type="match status" value="2"/>
</dbReference>
<evidence type="ECO:0000256" key="4">
    <source>
        <dbReference type="ARBA" id="ARBA00022777"/>
    </source>
</evidence>
<feature type="coiled-coil region" evidence="6">
    <location>
        <begin position="481"/>
        <end position="512"/>
    </location>
</feature>
<dbReference type="PANTHER" id="PTHR42878">
    <property type="entry name" value="TWO-COMPONENT HISTIDINE KINASE"/>
    <property type="match status" value="1"/>
</dbReference>
<protein>
    <recommendedName>
        <fullName evidence="2">histidine kinase</fullName>
        <ecNumber evidence="2">2.7.13.3</ecNumber>
    </recommendedName>
</protein>
<dbReference type="Proteomes" id="UP001595998">
    <property type="component" value="Unassembled WGS sequence"/>
</dbReference>
<dbReference type="Pfam" id="PF13188">
    <property type="entry name" value="PAS_8"/>
    <property type="match status" value="1"/>
</dbReference>
<dbReference type="SUPFAM" id="SSF55874">
    <property type="entry name" value="ATPase domain of HSP90 chaperone/DNA topoisomerase II/histidine kinase"/>
    <property type="match status" value="1"/>
</dbReference>
<evidence type="ECO:0000256" key="5">
    <source>
        <dbReference type="ARBA" id="ARBA00023136"/>
    </source>
</evidence>
<dbReference type="SUPFAM" id="SSF47384">
    <property type="entry name" value="Homodimeric domain of signal transducing histidine kinase"/>
    <property type="match status" value="1"/>
</dbReference>
<dbReference type="InterPro" id="IPR003594">
    <property type="entry name" value="HATPase_dom"/>
</dbReference>
<dbReference type="InterPro" id="IPR000014">
    <property type="entry name" value="PAS"/>
</dbReference>
<sequence length="731" mass="81654">MREQVQCPSLGGRLQEVTEALTAARTPHDVFEIVLSSALEALGTPAGTVLLVQEDELRFTARLGPDETGTSVWQNGHLKANTPATAVLATREPLFFEVRGELTAAWPDLEAQTGGTATVASAVLPMFLDGHPLGTIALDFQESHSFPPEERRFLRTLAALCAVALGRVRLTADLQAQLQDRTRLERDTRAHEAFVAFTEAVGTQTDVLALASEALKVLRTYFPDASVGYYDRDGDKWKARLFSDDLQEEVTVLIQGGLPAETPMFRQVLEAGQATFTNDWNMVREEIAHTEHYGAVANVPLLLTGQVHAVLSIGRTNTRQWSERDQLIVRAVGRGLTLALERTRRLRQLQVVLSEQAQRTAELNAVIESMPDAVYIGNAQGIQQVNRRGLEMLGFSSNEELHQHIPVLSELLQNRNPDTLERLKPEEEAFAIALGGRRHEYDVLARHLKTGEDRLIRTAAAPILVNDQVVGAVAVNADITNSRLMHELQALNETLEAQVEERTALVANLNAELRVYTASISRDLEEPARRLNSFMGLIERRLDAVLDDKARYYLHLVKDEASRLHSVVRELRELSLLERREFKLESVSLTQLVVQVRSDLQPTGHHTKAEWIVGDLPRVWGDRMMLRQVFSEVFMHALVATRNEEVPIIHVGYEDQGEEVMVWVRDNGITVTGRDMSTLFEVSGRDVDPPLIGQIGLPNVRRIVTRHGGRMWAEVVLDGTARVCFTLPKPR</sequence>
<keyword evidence="9" id="KW-1185">Reference proteome</keyword>
<dbReference type="SUPFAM" id="SSF55785">
    <property type="entry name" value="PYP-like sensor domain (PAS domain)"/>
    <property type="match status" value="1"/>
</dbReference>
<organism evidence="8 9">
    <name type="scientific">Deinococcus navajonensis</name>
    <dbReference type="NCBI Taxonomy" id="309884"/>
    <lineage>
        <taxon>Bacteria</taxon>
        <taxon>Thermotogati</taxon>
        <taxon>Deinococcota</taxon>
        <taxon>Deinococci</taxon>
        <taxon>Deinococcales</taxon>
        <taxon>Deinococcaceae</taxon>
        <taxon>Deinococcus</taxon>
    </lineage>
</organism>
<dbReference type="PANTHER" id="PTHR42878:SF15">
    <property type="entry name" value="BACTERIOPHYTOCHROME"/>
    <property type="match status" value="1"/>
</dbReference>
<comment type="catalytic activity">
    <reaction evidence="1">
        <text>ATP + protein L-histidine = ADP + protein N-phospho-L-histidine.</text>
        <dbReference type="EC" id="2.7.13.3"/>
    </reaction>
</comment>
<evidence type="ECO:0000313" key="9">
    <source>
        <dbReference type="Proteomes" id="UP001595998"/>
    </source>
</evidence>
<dbReference type="Pfam" id="PF02518">
    <property type="entry name" value="HATPase_c"/>
    <property type="match status" value="1"/>
</dbReference>
<dbReference type="RefSeq" id="WP_380037297.1">
    <property type="nucleotide sequence ID" value="NZ_JBHSEH010000005.1"/>
</dbReference>
<evidence type="ECO:0000256" key="1">
    <source>
        <dbReference type="ARBA" id="ARBA00000085"/>
    </source>
</evidence>
<comment type="caution">
    <text evidence="8">The sequence shown here is derived from an EMBL/GenBank/DDBJ whole genome shotgun (WGS) entry which is preliminary data.</text>
</comment>
<dbReference type="InterPro" id="IPR005467">
    <property type="entry name" value="His_kinase_dom"/>
</dbReference>
<dbReference type="EC" id="2.7.13.3" evidence="2"/>
<dbReference type="SUPFAM" id="SSF55781">
    <property type="entry name" value="GAF domain-like"/>
    <property type="match status" value="2"/>
</dbReference>
<dbReference type="Gene3D" id="3.30.450.20">
    <property type="entry name" value="PAS domain"/>
    <property type="match status" value="1"/>
</dbReference>
<dbReference type="InterPro" id="IPR029016">
    <property type="entry name" value="GAF-like_dom_sf"/>
</dbReference>
<keyword evidence="3" id="KW-0808">Transferase</keyword>
<evidence type="ECO:0000259" key="7">
    <source>
        <dbReference type="PROSITE" id="PS50109"/>
    </source>
</evidence>
<keyword evidence="6" id="KW-0175">Coiled coil</keyword>
<dbReference type="InterPro" id="IPR050351">
    <property type="entry name" value="BphY/WalK/GraS-like"/>
</dbReference>
<evidence type="ECO:0000256" key="3">
    <source>
        <dbReference type="ARBA" id="ARBA00022679"/>
    </source>
</evidence>
<reference evidence="9" key="1">
    <citation type="journal article" date="2019" name="Int. J. Syst. Evol. Microbiol.">
        <title>The Global Catalogue of Microorganisms (GCM) 10K type strain sequencing project: providing services to taxonomists for standard genome sequencing and annotation.</title>
        <authorList>
            <consortium name="The Broad Institute Genomics Platform"/>
            <consortium name="The Broad Institute Genome Sequencing Center for Infectious Disease"/>
            <person name="Wu L."/>
            <person name="Ma J."/>
        </authorList>
    </citation>
    <scope>NUCLEOTIDE SEQUENCE [LARGE SCALE GENOMIC DNA]</scope>
    <source>
        <strain evidence="9">CCUG 56029</strain>
    </source>
</reference>
<dbReference type="InterPro" id="IPR036097">
    <property type="entry name" value="HisK_dim/P_sf"/>
</dbReference>
<dbReference type="InterPro" id="IPR036890">
    <property type="entry name" value="HATPase_C_sf"/>
</dbReference>
<name>A0ABV8XJA3_9DEIO</name>
<feature type="domain" description="Histidine kinase" evidence="7">
    <location>
        <begin position="519"/>
        <end position="731"/>
    </location>
</feature>
<evidence type="ECO:0000313" key="8">
    <source>
        <dbReference type="EMBL" id="MFC4425674.1"/>
    </source>
</evidence>
<dbReference type="PROSITE" id="PS50109">
    <property type="entry name" value="HIS_KIN"/>
    <property type="match status" value="1"/>
</dbReference>
<evidence type="ECO:0000256" key="6">
    <source>
        <dbReference type="SAM" id="Coils"/>
    </source>
</evidence>